<evidence type="ECO:0000256" key="1">
    <source>
        <dbReference type="SAM" id="MobiDB-lite"/>
    </source>
</evidence>
<feature type="region of interest" description="Disordered" evidence="1">
    <location>
        <begin position="1"/>
        <end position="26"/>
    </location>
</feature>
<comment type="caution">
    <text evidence="2">The sequence shown here is derived from an EMBL/GenBank/DDBJ whole genome shotgun (WGS) entry which is preliminary data.</text>
</comment>
<evidence type="ECO:0000313" key="2">
    <source>
        <dbReference type="EMBL" id="KAI9552236.1"/>
    </source>
</evidence>
<proteinExistence type="predicted"/>
<organism evidence="2 3">
    <name type="scientific">Daphnia sinensis</name>
    <dbReference type="NCBI Taxonomy" id="1820382"/>
    <lineage>
        <taxon>Eukaryota</taxon>
        <taxon>Metazoa</taxon>
        <taxon>Ecdysozoa</taxon>
        <taxon>Arthropoda</taxon>
        <taxon>Crustacea</taxon>
        <taxon>Branchiopoda</taxon>
        <taxon>Diplostraca</taxon>
        <taxon>Cladocera</taxon>
        <taxon>Anomopoda</taxon>
        <taxon>Daphniidae</taxon>
        <taxon>Daphnia</taxon>
        <taxon>Daphnia similis group</taxon>
    </lineage>
</organism>
<feature type="compositionally biased region" description="Polar residues" evidence="1">
    <location>
        <begin position="12"/>
        <end position="23"/>
    </location>
</feature>
<dbReference type="Proteomes" id="UP000820818">
    <property type="component" value="Linkage Group LG10"/>
</dbReference>
<gene>
    <name evidence="2" type="ORF">GHT06_022595</name>
</gene>
<dbReference type="AlphaFoldDB" id="A0AAD5KY25"/>
<dbReference type="EMBL" id="WJBH02000010">
    <property type="protein sequence ID" value="KAI9552236.1"/>
    <property type="molecule type" value="Genomic_DNA"/>
</dbReference>
<keyword evidence="3" id="KW-1185">Reference proteome</keyword>
<name>A0AAD5KY25_9CRUS</name>
<evidence type="ECO:0000313" key="3">
    <source>
        <dbReference type="Proteomes" id="UP000820818"/>
    </source>
</evidence>
<reference evidence="2 3" key="1">
    <citation type="submission" date="2022-05" db="EMBL/GenBank/DDBJ databases">
        <title>A multi-omics perspective on studying reproductive biology in Daphnia sinensis.</title>
        <authorList>
            <person name="Jia J."/>
        </authorList>
    </citation>
    <scope>NUCLEOTIDE SEQUENCE [LARGE SCALE GENOMIC DNA]</scope>
    <source>
        <strain evidence="2 3">WSL</strain>
    </source>
</reference>
<sequence>MGRIESLRIPPFQSSPEKPSQYLQGVGDGGFREPVLAQRTMVPVFVESGSGCGESSNPEQEAVDAVLNAGASRIHPDGAAAIRERIVERSFQSKPTLSEIFQYMGCERGGVTVGFLGDKRPIEFDSIVKTN</sequence>
<protein>
    <submittedName>
        <fullName evidence="2">Uncharacterized protein</fullName>
    </submittedName>
</protein>
<accession>A0AAD5KY25</accession>